<keyword evidence="7" id="KW-0520">NAD</keyword>
<evidence type="ECO:0000313" key="9">
    <source>
        <dbReference type="Proteomes" id="UP001293791"/>
    </source>
</evidence>
<evidence type="ECO:0000313" key="8">
    <source>
        <dbReference type="EMBL" id="MDZ5761875.1"/>
    </source>
</evidence>
<dbReference type="NCBIfam" id="NF004320">
    <property type="entry name" value="PRK05715.1-2"/>
    <property type="match status" value="1"/>
</dbReference>
<organism evidence="8 9">
    <name type="scientific">Candidatus Cyrtobacter comes</name>
    <dbReference type="NCBI Taxonomy" id="675776"/>
    <lineage>
        <taxon>Bacteria</taxon>
        <taxon>Pseudomonadati</taxon>
        <taxon>Pseudomonadota</taxon>
        <taxon>Alphaproteobacteria</taxon>
        <taxon>Rickettsiales</taxon>
        <taxon>Candidatus Midichloriaceae</taxon>
        <taxon>Candidatus Cyrtobacter</taxon>
    </lineage>
</organism>
<feature type="transmembrane region" description="Helical" evidence="7">
    <location>
        <begin position="65"/>
        <end position="88"/>
    </location>
</feature>
<keyword evidence="7" id="KW-0874">Quinone</keyword>
<comment type="similarity">
    <text evidence="2 7">Belongs to the complex I subunit 4L family.</text>
</comment>
<comment type="catalytic activity">
    <reaction evidence="7">
        <text>a quinone + NADH + 5 H(+)(in) = a quinol + NAD(+) + 4 H(+)(out)</text>
        <dbReference type="Rhea" id="RHEA:57888"/>
        <dbReference type="ChEBI" id="CHEBI:15378"/>
        <dbReference type="ChEBI" id="CHEBI:24646"/>
        <dbReference type="ChEBI" id="CHEBI:57540"/>
        <dbReference type="ChEBI" id="CHEBI:57945"/>
        <dbReference type="ChEBI" id="CHEBI:132124"/>
    </reaction>
</comment>
<keyword evidence="7" id="KW-1003">Cell membrane</keyword>
<evidence type="ECO:0000256" key="7">
    <source>
        <dbReference type="HAMAP-Rule" id="MF_01456"/>
    </source>
</evidence>
<evidence type="ECO:0000256" key="5">
    <source>
        <dbReference type="ARBA" id="ARBA00022989"/>
    </source>
</evidence>
<reference evidence="8 9" key="1">
    <citation type="submission" date="2023-02" db="EMBL/GenBank/DDBJ databases">
        <title>Host association and intracellularity evolved multiple times independently in the Rickettsiales.</title>
        <authorList>
            <person name="Castelli M."/>
            <person name="Nardi T."/>
            <person name="Gammuto L."/>
            <person name="Bellinzona G."/>
            <person name="Sabaneyeva E."/>
            <person name="Potekhin A."/>
            <person name="Serra V."/>
            <person name="Petroni G."/>
            <person name="Sassera D."/>
        </authorList>
    </citation>
    <scope>NUCLEOTIDE SEQUENCE [LARGE SCALE GENOMIC DNA]</scope>
    <source>
        <strain evidence="8 9">BOD18</strain>
    </source>
</reference>
<accession>A0ABU5L7M7</accession>
<evidence type="ECO:0000256" key="3">
    <source>
        <dbReference type="ARBA" id="ARBA00022448"/>
    </source>
</evidence>
<dbReference type="InterPro" id="IPR039428">
    <property type="entry name" value="NUOK/Mnh_C1-like"/>
</dbReference>
<feature type="transmembrane region" description="Helical" evidence="7">
    <location>
        <begin position="12"/>
        <end position="30"/>
    </location>
</feature>
<evidence type="ECO:0000256" key="4">
    <source>
        <dbReference type="ARBA" id="ARBA00022692"/>
    </source>
</evidence>
<dbReference type="PANTHER" id="PTHR11434">
    <property type="entry name" value="NADH-UBIQUINONE OXIDOREDUCTASE SUBUNIT ND4L"/>
    <property type="match status" value="1"/>
</dbReference>
<comment type="subunit">
    <text evidence="7">NDH-1 is composed of 14 different subunits. Subunits NuoA, H, J, K, L, M, N constitute the membrane sector of the complex.</text>
</comment>
<dbReference type="Proteomes" id="UP001293791">
    <property type="component" value="Unassembled WGS sequence"/>
</dbReference>
<comment type="function">
    <text evidence="7">NDH-1 shuttles electrons from NADH, via FMN and iron-sulfur (Fe-S) centers, to quinones in the respiratory chain. The immediate electron acceptor for the enzyme in this species is believed to be ubiquinone. Couples the redox reaction to proton translocation (for every two electrons transferred, four hydrogen ions are translocated across the cytoplasmic membrane), and thus conserves the redox energy in a proton gradient.</text>
</comment>
<dbReference type="NCBIfam" id="NF004321">
    <property type="entry name" value="PRK05715.1-3"/>
    <property type="match status" value="1"/>
</dbReference>
<keyword evidence="7" id="KW-0830">Ubiquinone</keyword>
<dbReference type="EC" id="7.1.1.-" evidence="7"/>
<evidence type="ECO:0000256" key="6">
    <source>
        <dbReference type="ARBA" id="ARBA00023136"/>
    </source>
</evidence>
<keyword evidence="3 7" id="KW-0813">Transport</keyword>
<comment type="subcellular location">
    <subcellularLocation>
        <location evidence="7">Cell membrane</location>
        <topology evidence="7">Multi-pass membrane protein</topology>
    </subcellularLocation>
    <subcellularLocation>
        <location evidence="1">Membrane</location>
        <topology evidence="1">Multi-pass membrane protein</topology>
    </subcellularLocation>
</comment>
<keyword evidence="6 7" id="KW-0472">Membrane</keyword>
<dbReference type="PANTHER" id="PTHR11434:SF16">
    <property type="entry name" value="NADH-UBIQUINONE OXIDOREDUCTASE CHAIN 4L"/>
    <property type="match status" value="1"/>
</dbReference>
<gene>
    <name evidence="7" type="primary">nuoK</name>
    <name evidence="8" type="ORF">Cyrtocomes_00235</name>
</gene>
<evidence type="ECO:0000256" key="2">
    <source>
        <dbReference type="ARBA" id="ARBA00010519"/>
    </source>
</evidence>
<keyword evidence="7" id="KW-1278">Translocase</keyword>
<name>A0ABU5L7M7_9RICK</name>
<dbReference type="Pfam" id="PF00420">
    <property type="entry name" value="Oxidored_q2"/>
    <property type="match status" value="1"/>
</dbReference>
<proteinExistence type="inferred from homology"/>
<keyword evidence="4 7" id="KW-0812">Transmembrane</keyword>
<dbReference type="HAMAP" id="MF_01456">
    <property type="entry name" value="NDH1_NuoK"/>
    <property type="match status" value="1"/>
</dbReference>
<comment type="caution">
    <text evidence="8">The sequence shown here is derived from an EMBL/GenBank/DDBJ whole genome shotgun (WGS) entry which is preliminary data.</text>
</comment>
<dbReference type="InterPro" id="IPR001133">
    <property type="entry name" value="NADH_UbQ_OxRdtase_chain4L/K"/>
</dbReference>
<dbReference type="RefSeq" id="WP_322497377.1">
    <property type="nucleotide sequence ID" value="NZ_JARGYT010000008.1"/>
</dbReference>
<dbReference type="NCBIfam" id="NF004323">
    <property type="entry name" value="PRK05715.1-5"/>
    <property type="match status" value="1"/>
</dbReference>
<sequence length="107" mass="11665">MNNFLQEISINSYFTVSIILFTVGLVGLLVNRENMIAILISVEIMVLSVNILFCAFSSYNNQIDGQIFSIFILACTAAEAAIGLAIAINCFRARSNIDVSSMSEMGD</sequence>
<feature type="transmembrane region" description="Helical" evidence="7">
    <location>
        <begin position="37"/>
        <end position="59"/>
    </location>
</feature>
<keyword evidence="9" id="KW-1185">Reference proteome</keyword>
<dbReference type="Gene3D" id="1.10.287.3510">
    <property type="match status" value="1"/>
</dbReference>
<protein>
    <recommendedName>
        <fullName evidence="7">NADH-quinone oxidoreductase subunit K</fullName>
        <ecNumber evidence="7">7.1.1.-</ecNumber>
    </recommendedName>
    <alternativeName>
        <fullName evidence="7">NADH dehydrogenase I subunit K</fullName>
    </alternativeName>
    <alternativeName>
        <fullName evidence="7">NDH-1 subunit K</fullName>
    </alternativeName>
</protein>
<evidence type="ECO:0000256" key="1">
    <source>
        <dbReference type="ARBA" id="ARBA00004141"/>
    </source>
</evidence>
<dbReference type="EMBL" id="JARGYT010000008">
    <property type="protein sequence ID" value="MDZ5761875.1"/>
    <property type="molecule type" value="Genomic_DNA"/>
</dbReference>
<keyword evidence="5 7" id="KW-1133">Transmembrane helix</keyword>